<feature type="region of interest" description="Disordered" evidence="1">
    <location>
        <begin position="1"/>
        <end position="25"/>
    </location>
</feature>
<evidence type="ECO:0000256" key="1">
    <source>
        <dbReference type="SAM" id="MobiDB-lite"/>
    </source>
</evidence>
<accession>A0A6N1NWE7</accession>
<name>A0A6N1NWE7_9VIRU</name>
<reference evidence="2" key="1">
    <citation type="submission" date="2017-06" db="EMBL/GenBank/DDBJ databases">
        <authorList>
            <person name="Assis F.L."/>
            <person name="Abrahao J.S."/>
            <person name="Silva L."/>
            <person name="Khalil J.B."/>
            <person name="Rodrigues R."/>
            <person name="Silva L.S."/>
            <person name="Boratto P."/>
            <person name="Andrade M."/>
            <person name="Kroon E.G."/>
            <person name="Ribeiro B."/>
            <person name="Bergier I."/>
            <person name="Seligmann H."/>
            <person name="Ghigo E."/>
            <person name="Colson P."/>
            <person name="Levasseur A."/>
            <person name="Raoult D."/>
            <person name="Scola B.L."/>
        </authorList>
    </citation>
    <scope>NUCLEOTIDE SEQUENCE</scope>
    <source>
        <strain evidence="2">Deep ocean</strain>
    </source>
</reference>
<organism evidence="2">
    <name type="scientific">Tupanvirus deep ocean</name>
    <dbReference type="NCBI Taxonomy" id="2126984"/>
    <lineage>
        <taxon>Viruses</taxon>
        <taxon>Varidnaviria</taxon>
        <taxon>Bamfordvirae</taxon>
        <taxon>Nucleocytoviricota</taxon>
        <taxon>Megaviricetes</taxon>
        <taxon>Imitervirales</taxon>
        <taxon>Mimiviridae</taxon>
        <taxon>Megamimivirinae</taxon>
        <taxon>Tupanvirus</taxon>
        <taxon>Tupanvirus altamarinense</taxon>
    </lineage>
</organism>
<evidence type="ECO:0000313" key="2">
    <source>
        <dbReference type="EMBL" id="QKU33881.1"/>
    </source>
</evidence>
<dbReference type="KEGG" id="vg:80517182"/>
<reference evidence="2" key="2">
    <citation type="journal article" date="2018" name="Nat. Commun.">
        <title>Tailed giant Tupanvirus possesses the most complete translational apparatus of the known virosphere.</title>
        <authorList>
            <person name="Abrahao J."/>
            <person name="Silva L."/>
            <person name="Silva L.S."/>
            <person name="Khalil J.Y.B."/>
            <person name="Rodrigues R."/>
            <person name="Arantes T."/>
            <person name="Assis F."/>
            <person name="Boratto P."/>
            <person name="Andrade M."/>
            <person name="Kroon E.G."/>
            <person name="Ribeiro B."/>
            <person name="Bergier I."/>
            <person name="Seligmann H."/>
            <person name="Ghigo E."/>
            <person name="Colson P."/>
            <person name="Levasseur A."/>
            <person name="Kroemer G."/>
            <person name="Raoult D."/>
            <person name="La Scola B."/>
        </authorList>
    </citation>
    <scope>NUCLEOTIDE SEQUENCE [LARGE SCALE GENOMIC DNA]</scope>
    <source>
        <strain evidence="2">Deep ocean</strain>
    </source>
</reference>
<dbReference type="GeneID" id="80517182"/>
<proteinExistence type="predicted"/>
<sequence length="105" mass="12132">MNTDQTRQPIVITSDSRSLPGNNETSLSQVVCSNSSEINQKLEESVRYNYSCIPQEYKNENCIMFGGKVLFHSKDEDETIEEYRKLSEYLTVTLYIPVIKKENND</sequence>
<dbReference type="RefSeq" id="YP_010780491.1">
    <property type="nucleotide sequence ID" value="NC_075038.1"/>
</dbReference>
<dbReference type="EMBL" id="MF405918">
    <property type="protein sequence ID" value="QKU33881.1"/>
    <property type="molecule type" value="Genomic_DNA"/>
</dbReference>
<protein>
    <submittedName>
        <fullName evidence="2">Putative ORFan</fullName>
    </submittedName>
</protein>